<keyword evidence="9" id="KW-1185">Reference proteome</keyword>
<accession>W9H191</accession>
<dbReference type="NCBIfam" id="TIGR00006">
    <property type="entry name" value="16S rRNA (cytosine(1402)-N(4))-methyltransferase RsmH"/>
    <property type="match status" value="1"/>
</dbReference>
<dbReference type="HAMAP" id="MF_01007">
    <property type="entry name" value="16SrRNA_methyltr_H"/>
    <property type="match status" value="1"/>
</dbReference>
<dbReference type="STRING" id="1385369.N825_16925"/>
<keyword evidence="4 6" id="KW-0808">Transferase</keyword>
<dbReference type="EC" id="2.1.1.199" evidence="6"/>
<dbReference type="RefSeq" id="WP_037458619.1">
    <property type="nucleotide sequence ID" value="NZ_AVFL01000025.1"/>
</dbReference>
<dbReference type="GO" id="GO:0005737">
    <property type="term" value="C:cytoplasm"/>
    <property type="evidence" value="ECO:0007669"/>
    <property type="project" value="UniProtKB-SubCell"/>
</dbReference>
<comment type="caution">
    <text evidence="8">The sequence shown here is derived from an EMBL/GenBank/DDBJ whole genome shotgun (WGS) entry which is preliminary data.</text>
</comment>
<dbReference type="EMBL" id="AVFL01000025">
    <property type="protein sequence ID" value="EWY37518.1"/>
    <property type="molecule type" value="Genomic_DNA"/>
</dbReference>
<feature type="binding site" evidence="6">
    <location>
        <position position="53"/>
    </location>
    <ligand>
        <name>S-adenosyl-L-methionine</name>
        <dbReference type="ChEBI" id="CHEBI:59789"/>
    </ligand>
</feature>
<evidence type="ECO:0000313" key="8">
    <source>
        <dbReference type="EMBL" id="EWY37518.1"/>
    </source>
</evidence>
<comment type="function">
    <text evidence="6">Specifically methylates the N4 position of cytidine in position 1402 (C1402) of 16S rRNA.</text>
</comment>
<dbReference type="SUPFAM" id="SSF53335">
    <property type="entry name" value="S-adenosyl-L-methionine-dependent methyltransferases"/>
    <property type="match status" value="1"/>
</dbReference>
<evidence type="ECO:0000256" key="2">
    <source>
        <dbReference type="ARBA" id="ARBA00022552"/>
    </source>
</evidence>
<feature type="binding site" evidence="6">
    <location>
        <position position="80"/>
    </location>
    <ligand>
        <name>S-adenosyl-L-methionine</name>
        <dbReference type="ChEBI" id="CHEBI:59789"/>
    </ligand>
</feature>
<comment type="catalytic activity">
    <reaction evidence="6">
        <text>cytidine(1402) in 16S rRNA + S-adenosyl-L-methionine = N(4)-methylcytidine(1402) in 16S rRNA + S-adenosyl-L-homocysteine + H(+)</text>
        <dbReference type="Rhea" id="RHEA:42928"/>
        <dbReference type="Rhea" id="RHEA-COMP:10286"/>
        <dbReference type="Rhea" id="RHEA-COMP:10287"/>
        <dbReference type="ChEBI" id="CHEBI:15378"/>
        <dbReference type="ChEBI" id="CHEBI:57856"/>
        <dbReference type="ChEBI" id="CHEBI:59789"/>
        <dbReference type="ChEBI" id="CHEBI:74506"/>
        <dbReference type="ChEBI" id="CHEBI:82748"/>
        <dbReference type="EC" id="2.1.1.199"/>
    </reaction>
</comment>
<dbReference type="InterPro" id="IPR023397">
    <property type="entry name" value="SAM-dep_MeTrfase_MraW_recog"/>
</dbReference>
<evidence type="ECO:0000256" key="7">
    <source>
        <dbReference type="SAM" id="MobiDB-lite"/>
    </source>
</evidence>
<dbReference type="InterPro" id="IPR002903">
    <property type="entry name" value="RsmH"/>
</dbReference>
<evidence type="ECO:0000256" key="6">
    <source>
        <dbReference type="HAMAP-Rule" id="MF_01007"/>
    </source>
</evidence>
<evidence type="ECO:0000256" key="4">
    <source>
        <dbReference type="ARBA" id="ARBA00022679"/>
    </source>
</evidence>
<dbReference type="Gene3D" id="3.40.50.150">
    <property type="entry name" value="Vaccinia Virus protein VP39"/>
    <property type="match status" value="1"/>
</dbReference>
<dbReference type="Proteomes" id="UP000019486">
    <property type="component" value="Unassembled WGS sequence"/>
</dbReference>
<comment type="similarity">
    <text evidence="1 6">Belongs to the methyltransferase superfamily. RsmH family.</text>
</comment>
<keyword evidence="6" id="KW-0963">Cytoplasm</keyword>
<dbReference type="PANTHER" id="PTHR11265">
    <property type="entry name" value="S-ADENOSYL-METHYLTRANSFERASE MRAW"/>
    <property type="match status" value="1"/>
</dbReference>
<comment type="subcellular location">
    <subcellularLocation>
        <location evidence="6">Cytoplasm</location>
    </subcellularLocation>
</comment>
<dbReference type="PATRIC" id="fig|1385369.3.peg.5361"/>
<evidence type="ECO:0000256" key="1">
    <source>
        <dbReference type="ARBA" id="ARBA00010396"/>
    </source>
</evidence>
<dbReference type="FunFam" id="1.10.150.170:FF:000003">
    <property type="entry name" value="Ribosomal RNA small subunit methyltransferase H"/>
    <property type="match status" value="1"/>
</dbReference>
<dbReference type="SUPFAM" id="SSF81799">
    <property type="entry name" value="Putative methyltransferase TM0872, insert domain"/>
    <property type="match status" value="1"/>
</dbReference>
<evidence type="ECO:0000313" key="9">
    <source>
        <dbReference type="Proteomes" id="UP000019486"/>
    </source>
</evidence>
<dbReference type="Gene3D" id="1.10.150.170">
    <property type="entry name" value="Putative methyltransferase TM0872, insert domain"/>
    <property type="match status" value="1"/>
</dbReference>
<dbReference type="AlphaFoldDB" id="W9H191"/>
<protein>
    <recommendedName>
        <fullName evidence="6">Ribosomal RNA small subunit methyltransferase H</fullName>
        <ecNumber evidence="6">2.1.1.199</ecNumber>
    </recommendedName>
    <alternativeName>
        <fullName evidence="6">16S rRNA m(4)C1402 methyltransferase</fullName>
    </alternativeName>
    <alternativeName>
        <fullName evidence="6">rRNA (cytosine-N(4)-)-methyltransferase RsmH</fullName>
    </alternativeName>
</protein>
<dbReference type="InterPro" id="IPR029063">
    <property type="entry name" value="SAM-dependent_MTases_sf"/>
</dbReference>
<dbReference type="GO" id="GO:0071424">
    <property type="term" value="F:rRNA (cytosine-N4-)-methyltransferase activity"/>
    <property type="evidence" value="ECO:0007669"/>
    <property type="project" value="UniProtKB-UniRule"/>
</dbReference>
<dbReference type="PIRSF" id="PIRSF004486">
    <property type="entry name" value="MraW"/>
    <property type="match status" value="1"/>
</dbReference>
<evidence type="ECO:0000256" key="3">
    <source>
        <dbReference type="ARBA" id="ARBA00022603"/>
    </source>
</evidence>
<keyword evidence="5 6" id="KW-0949">S-adenosyl-L-methionine</keyword>
<name>W9H191_9PROT</name>
<keyword evidence="3 6" id="KW-0489">Methyltransferase</keyword>
<evidence type="ECO:0000256" key="5">
    <source>
        <dbReference type="ARBA" id="ARBA00022691"/>
    </source>
</evidence>
<sequence>MASTREHIPVLLDEVVAALAPRDGGVYVDGTFGRGGYARAILAAADCVVWGIDRDPAAIAAGAALAAEFPSRLNVVEGPFGEMDSLLRDAGVEGVDGVTLDLGVSSPQIDDPARGFSFRSDGPLDMRMGNHGMTAADAVNSMAEDDLANVIFRLGEERLSRRVARAIVAARTETAIERTGQLADIVRRVVPKSRDGIDPATRTFQALRLHVNDEMGELERGLAASERLLRPEGRLAVVSFHSLEDRQVKEFLRLRSGNAPAPSRHAPVGQGAEPAPSFRLLTRKPVTPGDAELVNNPRARSARLRAAERTKAPAFEEAA</sequence>
<organism evidence="8 9">
    <name type="scientific">Skermanella stibiiresistens SB22</name>
    <dbReference type="NCBI Taxonomy" id="1385369"/>
    <lineage>
        <taxon>Bacteria</taxon>
        <taxon>Pseudomonadati</taxon>
        <taxon>Pseudomonadota</taxon>
        <taxon>Alphaproteobacteria</taxon>
        <taxon>Rhodospirillales</taxon>
        <taxon>Azospirillaceae</taxon>
        <taxon>Skermanella</taxon>
    </lineage>
</organism>
<keyword evidence="2 6" id="KW-0698">rRNA processing</keyword>
<reference evidence="8 9" key="1">
    <citation type="submission" date="2013-08" db="EMBL/GenBank/DDBJ databases">
        <title>The genome sequence of Skermanella stibiiresistens.</title>
        <authorList>
            <person name="Zhu W."/>
            <person name="Wang G."/>
        </authorList>
    </citation>
    <scope>NUCLEOTIDE SEQUENCE [LARGE SCALE GENOMIC DNA]</scope>
    <source>
        <strain evidence="8 9">SB22</strain>
    </source>
</reference>
<dbReference type="Pfam" id="PF01795">
    <property type="entry name" value="Methyltransf_5"/>
    <property type="match status" value="1"/>
</dbReference>
<dbReference type="OrthoDB" id="9806637at2"/>
<feature type="binding site" evidence="6">
    <location>
        <begin position="35"/>
        <end position="37"/>
    </location>
    <ligand>
        <name>S-adenosyl-L-methionine</name>
        <dbReference type="ChEBI" id="CHEBI:59789"/>
    </ligand>
</feature>
<dbReference type="PANTHER" id="PTHR11265:SF0">
    <property type="entry name" value="12S RRNA N4-METHYLCYTIDINE METHYLTRANSFERASE"/>
    <property type="match status" value="1"/>
</dbReference>
<feature type="binding site" evidence="6">
    <location>
        <position position="101"/>
    </location>
    <ligand>
        <name>S-adenosyl-L-methionine</name>
        <dbReference type="ChEBI" id="CHEBI:59789"/>
    </ligand>
</feature>
<feature type="region of interest" description="Disordered" evidence="7">
    <location>
        <begin position="257"/>
        <end position="319"/>
    </location>
</feature>
<proteinExistence type="inferred from homology"/>
<gene>
    <name evidence="6" type="primary">rsmH</name>
    <name evidence="8" type="ORF">N825_16925</name>
</gene>
<dbReference type="GO" id="GO:0070475">
    <property type="term" value="P:rRNA base methylation"/>
    <property type="evidence" value="ECO:0007669"/>
    <property type="project" value="UniProtKB-UniRule"/>
</dbReference>
<feature type="binding site" evidence="6">
    <location>
        <position position="108"/>
    </location>
    <ligand>
        <name>S-adenosyl-L-methionine</name>
        <dbReference type="ChEBI" id="CHEBI:59789"/>
    </ligand>
</feature>